<evidence type="ECO:0000313" key="2">
    <source>
        <dbReference type="Proteomes" id="UP001341840"/>
    </source>
</evidence>
<sequence length="138" mass="15245">MKFPGKTGGERPVSLATKLLRQNYYHKISFEDFRKPDHQGVLVILSKSSRKSHDHERWVFTVGGASSSAEGAAGVMPFSSIHFDAPEVSVQMELDCDEESDEDFVGDGRIVAKARMVQSLCRSPRQGGTFCSLPRPNS</sequence>
<dbReference type="EMBL" id="JASCZI010182172">
    <property type="protein sequence ID" value="MED6187234.1"/>
    <property type="molecule type" value="Genomic_DNA"/>
</dbReference>
<dbReference type="Proteomes" id="UP001341840">
    <property type="component" value="Unassembled WGS sequence"/>
</dbReference>
<reference evidence="1 2" key="1">
    <citation type="journal article" date="2023" name="Plants (Basel)">
        <title>Bridging the Gap: Combining Genomics and Transcriptomics Approaches to Understand Stylosanthes scabra, an Orphan Legume from the Brazilian Caatinga.</title>
        <authorList>
            <person name="Ferreira-Neto J.R.C."/>
            <person name="da Silva M.D."/>
            <person name="Binneck E."/>
            <person name="de Melo N.F."/>
            <person name="da Silva R.H."/>
            <person name="de Melo A.L.T.M."/>
            <person name="Pandolfi V."/>
            <person name="Bustamante F.O."/>
            <person name="Brasileiro-Vidal A.C."/>
            <person name="Benko-Iseppon A.M."/>
        </authorList>
    </citation>
    <scope>NUCLEOTIDE SEQUENCE [LARGE SCALE GENOMIC DNA]</scope>
    <source>
        <tissue evidence="1">Leaves</tissue>
    </source>
</reference>
<keyword evidence="2" id="KW-1185">Reference proteome</keyword>
<accession>A0ABU6WMX0</accession>
<organism evidence="1 2">
    <name type="scientific">Stylosanthes scabra</name>
    <dbReference type="NCBI Taxonomy" id="79078"/>
    <lineage>
        <taxon>Eukaryota</taxon>
        <taxon>Viridiplantae</taxon>
        <taxon>Streptophyta</taxon>
        <taxon>Embryophyta</taxon>
        <taxon>Tracheophyta</taxon>
        <taxon>Spermatophyta</taxon>
        <taxon>Magnoliopsida</taxon>
        <taxon>eudicotyledons</taxon>
        <taxon>Gunneridae</taxon>
        <taxon>Pentapetalae</taxon>
        <taxon>rosids</taxon>
        <taxon>fabids</taxon>
        <taxon>Fabales</taxon>
        <taxon>Fabaceae</taxon>
        <taxon>Papilionoideae</taxon>
        <taxon>50 kb inversion clade</taxon>
        <taxon>dalbergioids sensu lato</taxon>
        <taxon>Dalbergieae</taxon>
        <taxon>Pterocarpus clade</taxon>
        <taxon>Stylosanthes</taxon>
    </lineage>
</organism>
<evidence type="ECO:0000313" key="1">
    <source>
        <dbReference type="EMBL" id="MED6187234.1"/>
    </source>
</evidence>
<gene>
    <name evidence="1" type="ORF">PIB30_074560</name>
</gene>
<protein>
    <submittedName>
        <fullName evidence="1">Uncharacterized protein</fullName>
    </submittedName>
</protein>
<name>A0ABU6WMX0_9FABA</name>
<comment type="caution">
    <text evidence="1">The sequence shown here is derived from an EMBL/GenBank/DDBJ whole genome shotgun (WGS) entry which is preliminary data.</text>
</comment>
<proteinExistence type="predicted"/>